<dbReference type="EC" id="2.7.7.65" evidence="1"/>
<reference evidence="5 6" key="1">
    <citation type="submission" date="2020-04" db="EMBL/GenBank/DDBJ databases">
        <title>Achromobacter ruhlandii genome sequencing and assembly.</title>
        <authorList>
            <person name="Martins R.C.R."/>
            <person name="Perdigao-Neto L.V."/>
            <person name="Levin A.S.S."/>
            <person name="Costa S.F."/>
        </authorList>
    </citation>
    <scope>NUCLEOTIDE SEQUENCE [LARGE SCALE GENOMIC DNA]</scope>
    <source>
        <strain evidence="5 6">9035ralo</strain>
    </source>
</reference>
<proteinExistence type="predicted"/>
<dbReference type="GO" id="GO:1902201">
    <property type="term" value="P:negative regulation of bacterial-type flagellum-dependent cell motility"/>
    <property type="evidence" value="ECO:0007669"/>
    <property type="project" value="TreeGrafter"/>
</dbReference>
<dbReference type="GO" id="GO:0005886">
    <property type="term" value="C:plasma membrane"/>
    <property type="evidence" value="ECO:0007669"/>
    <property type="project" value="TreeGrafter"/>
</dbReference>
<comment type="caution">
    <text evidence="5">The sequence shown here is derived from an EMBL/GenBank/DDBJ whole genome shotgun (WGS) entry which is preliminary data.</text>
</comment>
<name>A0A848NNJ9_9BURK</name>
<dbReference type="GO" id="GO:0043709">
    <property type="term" value="P:cell adhesion involved in single-species biofilm formation"/>
    <property type="evidence" value="ECO:0007669"/>
    <property type="project" value="TreeGrafter"/>
</dbReference>
<evidence type="ECO:0000313" key="6">
    <source>
        <dbReference type="Proteomes" id="UP000542405"/>
    </source>
</evidence>
<dbReference type="Pfam" id="PF00990">
    <property type="entry name" value="GGDEF"/>
    <property type="match status" value="1"/>
</dbReference>
<feature type="domain" description="GGDEF" evidence="4">
    <location>
        <begin position="224"/>
        <end position="372"/>
    </location>
</feature>
<evidence type="ECO:0000256" key="3">
    <source>
        <dbReference type="SAM" id="MobiDB-lite"/>
    </source>
</evidence>
<dbReference type="CDD" id="cd01949">
    <property type="entry name" value="GGDEF"/>
    <property type="match status" value="1"/>
</dbReference>
<dbReference type="InterPro" id="IPR043128">
    <property type="entry name" value="Rev_trsase/Diguanyl_cyclase"/>
</dbReference>
<feature type="region of interest" description="Disordered" evidence="3">
    <location>
        <begin position="288"/>
        <end position="308"/>
    </location>
</feature>
<dbReference type="InterPro" id="IPR029787">
    <property type="entry name" value="Nucleotide_cyclase"/>
</dbReference>
<dbReference type="PANTHER" id="PTHR45138:SF9">
    <property type="entry name" value="DIGUANYLATE CYCLASE DGCM-RELATED"/>
    <property type="match status" value="1"/>
</dbReference>
<sequence>MRRRAWTRGSGIATVIRRELSLDPILAELSASLQAAKSVEQLTRPLLDMLGAVTGLESTYLTSIDLDADLQHVRYARDAGTLQIAEGLSVPWADTLCKRALAEGRMATSDVGACWPDSDAARQLGIQTYVSAPIRTDDGLLLGTLCGASASQRAIAPQAESILRLFSNVIANFIEREQLVAQLRDANAKLMAFALTDPLTGLPNRRALYEELDRLRGRALREGGSVLVGMVDLDGFKGINDTHGHQQGDVFLREIARRLAMALRASDMVGRLGGDEFVLIGPGPALARGDAAPGHEAERGDAEEAARSLEDRATAATVGRFQLGEAALAYEGASVGVVALDPRGLTAEEAVRLADARMYEVKRARKGSRTIH</sequence>
<dbReference type="PANTHER" id="PTHR45138">
    <property type="entry name" value="REGULATORY COMPONENTS OF SENSORY TRANSDUCTION SYSTEM"/>
    <property type="match status" value="1"/>
</dbReference>
<dbReference type="InterPro" id="IPR029016">
    <property type="entry name" value="GAF-like_dom_sf"/>
</dbReference>
<dbReference type="GO" id="GO:0052621">
    <property type="term" value="F:diguanylate cyclase activity"/>
    <property type="evidence" value="ECO:0007669"/>
    <property type="project" value="UniProtKB-EC"/>
</dbReference>
<feature type="compositionally biased region" description="Basic and acidic residues" evidence="3">
    <location>
        <begin position="293"/>
        <end position="308"/>
    </location>
</feature>
<dbReference type="InterPro" id="IPR003018">
    <property type="entry name" value="GAF"/>
</dbReference>
<dbReference type="EMBL" id="JABBZE010000304">
    <property type="protein sequence ID" value="NMU92123.1"/>
    <property type="molecule type" value="Genomic_DNA"/>
</dbReference>
<dbReference type="SUPFAM" id="SSF55781">
    <property type="entry name" value="GAF domain-like"/>
    <property type="match status" value="1"/>
</dbReference>
<dbReference type="InterPro" id="IPR050469">
    <property type="entry name" value="Diguanylate_Cyclase"/>
</dbReference>
<accession>A0A848NNJ9</accession>
<dbReference type="SUPFAM" id="SSF55073">
    <property type="entry name" value="Nucleotide cyclase"/>
    <property type="match status" value="1"/>
</dbReference>
<dbReference type="SMART" id="SM00065">
    <property type="entry name" value="GAF"/>
    <property type="match status" value="1"/>
</dbReference>
<gene>
    <name evidence="5" type="ORF">HGQ98_20990</name>
</gene>
<organism evidence="5 6">
    <name type="scientific">Achromobacter ruhlandii</name>
    <dbReference type="NCBI Taxonomy" id="72557"/>
    <lineage>
        <taxon>Bacteria</taxon>
        <taxon>Pseudomonadati</taxon>
        <taxon>Pseudomonadota</taxon>
        <taxon>Betaproteobacteria</taxon>
        <taxon>Burkholderiales</taxon>
        <taxon>Alcaligenaceae</taxon>
        <taxon>Achromobacter</taxon>
    </lineage>
</organism>
<dbReference type="Proteomes" id="UP000542405">
    <property type="component" value="Unassembled WGS sequence"/>
</dbReference>
<evidence type="ECO:0000256" key="1">
    <source>
        <dbReference type="ARBA" id="ARBA00012528"/>
    </source>
</evidence>
<evidence type="ECO:0000256" key="2">
    <source>
        <dbReference type="ARBA" id="ARBA00034247"/>
    </source>
</evidence>
<dbReference type="Pfam" id="PF01590">
    <property type="entry name" value="GAF"/>
    <property type="match status" value="1"/>
</dbReference>
<dbReference type="SMART" id="SM00267">
    <property type="entry name" value="GGDEF"/>
    <property type="match status" value="1"/>
</dbReference>
<dbReference type="InterPro" id="IPR000160">
    <property type="entry name" value="GGDEF_dom"/>
</dbReference>
<comment type="catalytic activity">
    <reaction evidence="2">
        <text>2 GTP = 3',3'-c-di-GMP + 2 diphosphate</text>
        <dbReference type="Rhea" id="RHEA:24898"/>
        <dbReference type="ChEBI" id="CHEBI:33019"/>
        <dbReference type="ChEBI" id="CHEBI:37565"/>
        <dbReference type="ChEBI" id="CHEBI:58805"/>
        <dbReference type="EC" id="2.7.7.65"/>
    </reaction>
</comment>
<protein>
    <recommendedName>
        <fullName evidence="1">diguanylate cyclase</fullName>
        <ecNumber evidence="1">2.7.7.65</ecNumber>
    </recommendedName>
</protein>
<dbReference type="PROSITE" id="PS50887">
    <property type="entry name" value="GGDEF"/>
    <property type="match status" value="1"/>
</dbReference>
<evidence type="ECO:0000313" key="5">
    <source>
        <dbReference type="EMBL" id="NMU92123.1"/>
    </source>
</evidence>
<dbReference type="Gene3D" id="3.30.70.270">
    <property type="match status" value="1"/>
</dbReference>
<dbReference type="AlphaFoldDB" id="A0A848NNJ9"/>
<dbReference type="NCBIfam" id="TIGR00254">
    <property type="entry name" value="GGDEF"/>
    <property type="match status" value="1"/>
</dbReference>
<dbReference type="Gene3D" id="3.30.450.40">
    <property type="match status" value="1"/>
</dbReference>
<evidence type="ECO:0000259" key="4">
    <source>
        <dbReference type="PROSITE" id="PS50887"/>
    </source>
</evidence>